<dbReference type="SUPFAM" id="SSF53474">
    <property type="entry name" value="alpha/beta-Hydrolases"/>
    <property type="match status" value="1"/>
</dbReference>
<organism evidence="2 3">
    <name type="scientific">Novosphingobium capsulatum</name>
    <dbReference type="NCBI Taxonomy" id="13688"/>
    <lineage>
        <taxon>Bacteria</taxon>
        <taxon>Pseudomonadati</taxon>
        <taxon>Pseudomonadota</taxon>
        <taxon>Alphaproteobacteria</taxon>
        <taxon>Sphingomonadales</taxon>
        <taxon>Sphingomonadaceae</taxon>
        <taxon>Novosphingobium</taxon>
    </lineage>
</organism>
<dbReference type="RefSeq" id="WP_309805172.1">
    <property type="nucleotide sequence ID" value="NZ_JAVDRD010000005.1"/>
</dbReference>
<dbReference type="InterPro" id="IPR029058">
    <property type="entry name" value="AB_hydrolase_fold"/>
</dbReference>
<dbReference type="Proteomes" id="UP001184150">
    <property type="component" value="Unassembled WGS sequence"/>
</dbReference>
<proteinExistence type="predicted"/>
<keyword evidence="3" id="KW-1185">Reference proteome</keyword>
<sequence length="435" mass="45401">MKAMATLAMAMVMAPTSGVAPAQPVPSTDPVPADVQVLSGTLPGGGRWHAMVSGHWNGTLLVWGRGYEPQAVLPDPAPAGLRDTLLARGYALLASDYASGGWSLAQAVPAQRAAIAAFAAQHGAPRRTIAWGASMGSLVTIALAEQTRGGPDRIDGAVALCPSIGGAVGMMNMALDGAFAFRTLQAPGDGIVLTGVADDAANSMRVRDAVKAAMATPQGRARLALAGVLGGMPGWTAPDQPEPRADDADAQAANIAATFAMAVFPPRHDQETRAGGAFSWNTQVSYPRQLALSGRRAFVAKLYAQAGLNLNADLARLDAVPRIPAKPAAVAYMMQHYTPDARPRVPVVSLQAEGDGITSPSLQQAYVDAARPAMVKGLWYRGAGHCRFPPEALLGALSTLEARLDRARWVVPKGPFVAHRPAPMLRPCLRGKPCR</sequence>
<name>A0ABU1MMU3_9SPHN</name>
<reference evidence="2 3" key="1">
    <citation type="submission" date="2023-07" db="EMBL/GenBank/DDBJ databases">
        <title>Sorghum-associated microbial communities from plants grown in Nebraska, USA.</title>
        <authorList>
            <person name="Schachtman D."/>
        </authorList>
    </citation>
    <scope>NUCLEOTIDE SEQUENCE [LARGE SCALE GENOMIC DNA]</scope>
    <source>
        <strain evidence="2 3">DS1027</strain>
    </source>
</reference>
<feature type="chain" id="PRO_5047139724" evidence="1">
    <location>
        <begin position="23"/>
        <end position="435"/>
    </location>
</feature>
<evidence type="ECO:0000313" key="2">
    <source>
        <dbReference type="EMBL" id="MDR6511237.1"/>
    </source>
</evidence>
<evidence type="ECO:0000256" key="1">
    <source>
        <dbReference type="SAM" id="SignalP"/>
    </source>
</evidence>
<accession>A0ABU1MMU3</accession>
<gene>
    <name evidence="2" type="ORF">J2792_002109</name>
</gene>
<feature type="signal peptide" evidence="1">
    <location>
        <begin position="1"/>
        <end position="22"/>
    </location>
</feature>
<dbReference type="Gene3D" id="3.40.50.1820">
    <property type="entry name" value="alpha/beta hydrolase"/>
    <property type="match status" value="1"/>
</dbReference>
<dbReference type="EMBL" id="JAVDRD010000005">
    <property type="protein sequence ID" value="MDR6511237.1"/>
    <property type="molecule type" value="Genomic_DNA"/>
</dbReference>
<keyword evidence="1" id="KW-0732">Signal</keyword>
<comment type="caution">
    <text evidence="2">The sequence shown here is derived from an EMBL/GenBank/DDBJ whole genome shotgun (WGS) entry which is preliminary data.</text>
</comment>
<evidence type="ECO:0000313" key="3">
    <source>
        <dbReference type="Proteomes" id="UP001184150"/>
    </source>
</evidence>
<protein>
    <submittedName>
        <fullName evidence="2">Pimeloyl-ACP methyl ester carboxylesterase</fullName>
    </submittedName>
</protein>